<gene>
    <name evidence="6" type="ORF">BTN92_10150</name>
</gene>
<dbReference type="InterPro" id="IPR027417">
    <property type="entry name" value="P-loop_NTPase"/>
</dbReference>
<dbReference type="NCBIfam" id="NF000355">
    <property type="entry name" value="ribo_prot_ABC_F"/>
    <property type="match status" value="1"/>
</dbReference>
<dbReference type="CDD" id="cd03221">
    <property type="entry name" value="ABCF_EF-3"/>
    <property type="match status" value="2"/>
</dbReference>
<reference evidence="6 7" key="1">
    <citation type="submission" date="2016-12" db="EMBL/GenBank/DDBJ databases">
        <authorList>
            <person name="Song W.-J."/>
            <person name="Kurnit D.M."/>
        </authorList>
    </citation>
    <scope>NUCLEOTIDE SEQUENCE [LARGE SCALE GENOMIC DNA]</scope>
    <source>
        <strain evidence="6 7">CGB1038-1_S1</strain>
    </source>
</reference>
<dbReference type="Pfam" id="PF12848">
    <property type="entry name" value="ABC_tran_Xtn"/>
    <property type="match status" value="1"/>
</dbReference>
<dbReference type="EMBL" id="MSTR01000009">
    <property type="protein sequence ID" value="ONN42621.1"/>
    <property type="molecule type" value="Genomic_DNA"/>
</dbReference>
<keyword evidence="2" id="KW-0547">Nucleotide-binding</keyword>
<dbReference type="PROSITE" id="PS00211">
    <property type="entry name" value="ABC_TRANSPORTER_1"/>
    <property type="match status" value="1"/>
</dbReference>
<keyword evidence="1" id="KW-0677">Repeat</keyword>
<feature type="domain" description="ABC transporter" evidence="5">
    <location>
        <begin position="300"/>
        <end position="490"/>
    </location>
</feature>
<evidence type="ECO:0000259" key="5">
    <source>
        <dbReference type="PROSITE" id="PS50893"/>
    </source>
</evidence>
<dbReference type="InterPro" id="IPR050611">
    <property type="entry name" value="ABCF"/>
</dbReference>
<sequence length="490" mass="56382">MEALAMLLKEIEITYNGKEVLTINEQAIYENARIGIVGDNGSGKSTLLKLLAGEILPEKGRVDRRIDFKYFAQIDTVDQHLVEEIDFELLSRFRVPNQMAHFSGGEETKYRLAQVLSTYTTGLLLDEPTTHLDQRSVQMLIEELRYYYGTLVFVSHDRLFLNELADKIWEVSGHTIKEYTGNYDDYVKQKEQEVIAQERAHDDYLRERKKLENSMIKKEQQAKKMAQSSNQKSRSNKNSRKPDRLSGTKQKESGQKGIMKAAKSMEKRLEKLTEVARVQKKHPIDFPQSETTVLHNKFPVVGESVTIHYDEKILLDEVNFAFALGKNIAIIGSNGSGKSSLLRHILQQKNGVKLSPKVTFAVYEQRDYHYVEDLTVLQYLMRQTEYPESLIRSMLHHLSFSPEAIQQSVCSLSGGEATRLSLATLFAKPSNVLILDEPTNFIDLRTMNALEYFLKQYHGTVLFTSHDPYFVQQVADQVYEIKDRKLIRRD</sequence>
<dbReference type="Proteomes" id="UP000189299">
    <property type="component" value="Unassembled WGS sequence"/>
</dbReference>
<evidence type="ECO:0000313" key="6">
    <source>
        <dbReference type="EMBL" id="ONN42621.1"/>
    </source>
</evidence>
<evidence type="ECO:0000256" key="2">
    <source>
        <dbReference type="ARBA" id="ARBA00022741"/>
    </source>
</evidence>
<comment type="caution">
    <text evidence="6">The sequence shown here is derived from an EMBL/GenBank/DDBJ whole genome shotgun (WGS) entry which is preliminary data.</text>
</comment>
<feature type="region of interest" description="Disordered" evidence="4">
    <location>
        <begin position="216"/>
        <end position="260"/>
    </location>
</feature>
<feature type="compositionally biased region" description="Basic and acidic residues" evidence="4">
    <location>
        <begin position="240"/>
        <end position="254"/>
    </location>
</feature>
<keyword evidence="3" id="KW-0067">ATP-binding</keyword>
<dbReference type="InterPro" id="IPR003439">
    <property type="entry name" value="ABC_transporter-like_ATP-bd"/>
</dbReference>
<dbReference type="STRING" id="53346.A5802_002240"/>
<dbReference type="AlphaFoldDB" id="A0A1V2UH00"/>
<dbReference type="PROSITE" id="PS50893">
    <property type="entry name" value="ABC_TRANSPORTER_2"/>
    <property type="match status" value="2"/>
</dbReference>
<dbReference type="InterPro" id="IPR003593">
    <property type="entry name" value="AAA+_ATPase"/>
</dbReference>
<evidence type="ECO:0000256" key="1">
    <source>
        <dbReference type="ARBA" id="ARBA00022737"/>
    </source>
</evidence>
<organism evidence="6 7">
    <name type="scientific">Enterococcus mundtii</name>
    <dbReference type="NCBI Taxonomy" id="53346"/>
    <lineage>
        <taxon>Bacteria</taxon>
        <taxon>Bacillati</taxon>
        <taxon>Bacillota</taxon>
        <taxon>Bacilli</taxon>
        <taxon>Lactobacillales</taxon>
        <taxon>Enterococcaceae</taxon>
        <taxon>Enterococcus</taxon>
    </lineage>
</organism>
<dbReference type="GO" id="GO:0005524">
    <property type="term" value="F:ATP binding"/>
    <property type="evidence" value="ECO:0007669"/>
    <property type="project" value="UniProtKB-KW"/>
</dbReference>
<feature type="domain" description="ABC transporter" evidence="5">
    <location>
        <begin position="6"/>
        <end position="198"/>
    </location>
</feature>
<protein>
    <submittedName>
        <fullName evidence="6">ABC-F type ribosomal protection protein</fullName>
    </submittedName>
</protein>
<dbReference type="PANTHER" id="PTHR19211">
    <property type="entry name" value="ATP-BINDING TRANSPORT PROTEIN-RELATED"/>
    <property type="match status" value="1"/>
</dbReference>
<name>A0A1V2UH00_ENTMU</name>
<dbReference type="Pfam" id="PF00005">
    <property type="entry name" value="ABC_tran"/>
    <property type="match status" value="2"/>
</dbReference>
<dbReference type="Gene3D" id="3.40.50.300">
    <property type="entry name" value="P-loop containing nucleotide triphosphate hydrolases"/>
    <property type="match status" value="3"/>
</dbReference>
<dbReference type="InterPro" id="IPR032781">
    <property type="entry name" value="ABC_tran_Xtn"/>
</dbReference>
<evidence type="ECO:0000256" key="4">
    <source>
        <dbReference type="SAM" id="MobiDB-lite"/>
    </source>
</evidence>
<dbReference type="GO" id="GO:0016887">
    <property type="term" value="F:ATP hydrolysis activity"/>
    <property type="evidence" value="ECO:0007669"/>
    <property type="project" value="InterPro"/>
</dbReference>
<dbReference type="OrthoDB" id="9760950at2"/>
<dbReference type="SMART" id="SM00382">
    <property type="entry name" value="AAA"/>
    <property type="match status" value="2"/>
</dbReference>
<evidence type="ECO:0000256" key="3">
    <source>
        <dbReference type="ARBA" id="ARBA00022840"/>
    </source>
</evidence>
<dbReference type="InterPro" id="IPR017871">
    <property type="entry name" value="ABC_transporter-like_CS"/>
</dbReference>
<accession>A0A1V2UH00</accession>
<evidence type="ECO:0000313" key="7">
    <source>
        <dbReference type="Proteomes" id="UP000189299"/>
    </source>
</evidence>
<dbReference type="SUPFAM" id="SSF52540">
    <property type="entry name" value="P-loop containing nucleoside triphosphate hydrolases"/>
    <property type="match status" value="2"/>
</dbReference>
<dbReference type="PANTHER" id="PTHR19211:SF100">
    <property type="entry name" value="RIBOSOME PROTECTION PROTEIN VMLR"/>
    <property type="match status" value="1"/>
</dbReference>
<proteinExistence type="predicted"/>
<dbReference type="RefSeq" id="WP_062806130.1">
    <property type="nucleotide sequence ID" value="NZ_CABMMO010000009.1"/>
</dbReference>